<dbReference type="HOGENOM" id="CLU_1366366_0_0_1"/>
<organism evidence="2 3">
    <name type="scientific">Glarea lozoyensis (strain ATCC 20868 / MF5171)</name>
    <dbReference type="NCBI Taxonomy" id="1116229"/>
    <lineage>
        <taxon>Eukaryota</taxon>
        <taxon>Fungi</taxon>
        <taxon>Dikarya</taxon>
        <taxon>Ascomycota</taxon>
        <taxon>Pezizomycotina</taxon>
        <taxon>Leotiomycetes</taxon>
        <taxon>Helotiales</taxon>
        <taxon>Helotiaceae</taxon>
        <taxon>Glarea</taxon>
    </lineage>
</organism>
<dbReference type="GeneID" id="19467009"/>
<dbReference type="KEGG" id="glz:GLAREA_07958"/>
<proteinExistence type="predicted"/>
<reference evidence="2 3" key="1">
    <citation type="journal article" date="2013" name="BMC Genomics">
        <title>Genomics-driven discovery of the pneumocandin biosynthetic gene cluster in the fungus Glarea lozoyensis.</title>
        <authorList>
            <person name="Chen L."/>
            <person name="Yue Q."/>
            <person name="Zhang X."/>
            <person name="Xiang M."/>
            <person name="Wang C."/>
            <person name="Li S."/>
            <person name="Che Y."/>
            <person name="Ortiz-Lopez F.J."/>
            <person name="Bills G.F."/>
            <person name="Liu X."/>
            <person name="An Z."/>
        </authorList>
    </citation>
    <scope>NUCLEOTIDE SEQUENCE [LARGE SCALE GENOMIC DNA]</scope>
    <source>
        <strain evidence="3">ATCC 20868 / MF5171</strain>
    </source>
</reference>
<accession>S3DBS1</accession>
<dbReference type="AlphaFoldDB" id="S3DBS1"/>
<protein>
    <submittedName>
        <fullName evidence="2">Uncharacterized protein</fullName>
    </submittedName>
</protein>
<dbReference type="RefSeq" id="XP_008088196.1">
    <property type="nucleotide sequence ID" value="XM_008090005.1"/>
</dbReference>
<feature type="region of interest" description="Disordered" evidence="1">
    <location>
        <begin position="129"/>
        <end position="149"/>
    </location>
</feature>
<sequence length="200" mass="22399">MSTASQASEGVLVTQEPAGFNFFVSCVTKVQHAPPAPLQSRIVQRLKPSQTLTPPKTLGSLVKRYQQPHLSCQTDENWLTRTSPVGKKPLESYHAPSPSVVDDLTKESVIHHEYLTLFQPLLVPTCKFRSQDSKSHERPEQEGQKPLTNEGLQCQWMAYRLAAQRFNQKIQNASLANPTAFAFTVKVFSEPDPPIIPSYE</sequence>
<keyword evidence="3" id="KW-1185">Reference proteome</keyword>
<gene>
    <name evidence="2" type="ORF">GLAREA_07958</name>
</gene>
<name>S3DBS1_GLAL2</name>
<evidence type="ECO:0000256" key="1">
    <source>
        <dbReference type="SAM" id="MobiDB-lite"/>
    </source>
</evidence>
<evidence type="ECO:0000313" key="3">
    <source>
        <dbReference type="Proteomes" id="UP000016922"/>
    </source>
</evidence>
<dbReference type="EMBL" id="KE145373">
    <property type="protein sequence ID" value="EPE24108.1"/>
    <property type="molecule type" value="Genomic_DNA"/>
</dbReference>
<feature type="compositionally biased region" description="Basic and acidic residues" evidence="1">
    <location>
        <begin position="129"/>
        <end position="143"/>
    </location>
</feature>
<evidence type="ECO:0000313" key="2">
    <source>
        <dbReference type="EMBL" id="EPE24108.1"/>
    </source>
</evidence>
<dbReference type="Proteomes" id="UP000016922">
    <property type="component" value="Unassembled WGS sequence"/>
</dbReference>